<keyword evidence="2" id="KW-1185">Reference proteome</keyword>
<organism evidence="1 2">
    <name type="scientific">Cellulomonas dongxiuzhuiae</name>
    <dbReference type="NCBI Taxonomy" id="2819979"/>
    <lineage>
        <taxon>Bacteria</taxon>
        <taxon>Bacillati</taxon>
        <taxon>Actinomycetota</taxon>
        <taxon>Actinomycetes</taxon>
        <taxon>Micrococcales</taxon>
        <taxon>Cellulomonadaceae</taxon>
        <taxon>Cellulomonas</taxon>
    </lineage>
</organism>
<reference evidence="1 2" key="1">
    <citation type="submission" date="2021-05" db="EMBL/GenBank/DDBJ databases">
        <title>Novel species in genus Cellulomonas.</title>
        <authorList>
            <person name="Zhang G."/>
        </authorList>
    </citation>
    <scope>NUCLEOTIDE SEQUENCE [LARGE SCALE GENOMIC DNA]</scope>
    <source>
        <strain evidence="2">zg-ZUI157</strain>
    </source>
</reference>
<sequence length="147" mass="15706">MISPTDALDAVAAAAAVLNHAVSEPGNRTISTLAPQLDRLSRAVARAQVIVTLDPDAELDRPVPRCFAPEDASEHADDLAVLEAIAAMPVQPATVVFRARRLDDDSAEDALRAWIDGRRITATPAGRGYDIDANRLVSNIADQFLEP</sequence>
<dbReference type="Proteomes" id="UP000679335">
    <property type="component" value="Chromosome"/>
</dbReference>
<evidence type="ECO:0000313" key="1">
    <source>
        <dbReference type="EMBL" id="QWC16544.1"/>
    </source>
</evidence>
<dbReference type="RefSeq" id="WP_208197107.1">
    <property type="nucleotide sequence ID" value="NZ_CP076023.1"/>
</dbReference>
<protein>
    <submittedName>
        <fullName evidence="1">Uncharacterized protein</fullName>
    </submittedName>
</protein>
<proteinExistence type="predicted"/>
<evidence type="ECO:0000313" key="2">
    <source>
        <dbReference type="Proteomes" id="UP000679335"/>
    </source>
</evidence>
<name>A0ABX8GK35_9CELL</name>
<gene>
    <name evidence="1" type="ORF">KKR89_02415</name>
</gene>
<accession>A0ABX8GK35</accession>
<dbReference type="EMBL" id="CP076023">
    <property type="protein sequence ID" value="QWC16544.1"/>
    <property type="molecule type" value="Genomic_DNA"/>
</dbReference>